<reference evidence="1" key="1">
    <citation type="submission" date="2020-05" db="EMBL/GenBank/DDBJ databases">
        <title>Large-scale comparative analyses of tick genomes elucidate their genetic diversity and vector capacities.</title>
        <authorList>
            <person name="Jia N."/>
            <person name="Wang J."/>
            <person name="Shi W."/>
            <person name="Du L."/>
            <person name="Sun Y."/>
            <person name="Zhan W."/>
            <person name="Jiang J."/>
            <person name="Wang Q."/>
            <person name="Zhang B."/>
            <person name="Ji P."/>
            <person name="Sakyi L.B."/>
            <person name="Cui X."/>
            <person name="Yuan T."/>
            <person name="Jiang B."/>
            <person name="Yang W."/>
            <person name="Lam T.T.-Y."/>
            <person name="Chang Q."/>
            <person name="Ding S."/>
            <person name="Wang X."/>
            <person name="Zhu J."/>
            <person name="Ruan X."/>
            <person name="Zhao L."/>
            <person name="Wei J."/>
            <person name="Que T."/>
            <person name="Du C."/>
            <person name="Cheng J."/>
            <person name="Dai P."/>
            <person name="Han X."/>
            <person name="Huang E."/>
            <person name="Gao Y."/>
            <person name="Liu J."/>
            <person name="Shao H."/>
            <person name="Ye R."/>
            <person name="Li L."/>
            <person name="Wei W."/>
            <person name="Wang X."/>
            <person name="Wang C."/>
            <person name="Yang T."/>
            <person name="Huo Q."/>
            <person name="Li W."/>
            <person name="Guo W."/>
            <person name="Chen H."/>
            <person name="Zhou L."/>
            <person name="Ni X."/>
            <person name="Tian J."/>
            <person name="Zhou Y."/>
            <person name="Sheng Y."/>
            <person name="Liu T."/>
            <person name="Pan Y."/>
            <person name="Xia L."/>
            <person name="Li J."/>
            <person name="Zhao F."/>
            <person name="Cao W."/>
        </authorList>
    </citation>
    <scope>NUCLEOTIDE SEQUENCE</scope>
    <source>
        <strain evidence="1">Dsil-2018</strain>
    </source>
</reference>
<dbReference type="Proteomes" id="UP000821865">
    <property type="component" value="Chromosome 10"/>
</dbReference>
<comment type="caution">
    <text evidence="1">The sequence shown here is derived from an EMBL/GenBank/DDBJ whole genome shotgun (WGS) entry which is preliminary data.</text>
</comment>
<keyword evidence="2" id="KW-1185">Reference proteome</keyword>
<proteinExistence type="predicted"/>
<evidence type="ECO:0000313" key="1">
    <source>
        <dbReference type="EMBL" id="KAH7974940.1"/>
    </source>
</evidence>
<organism evidence="1 2">
    <name type="scientific">Dermacentor silvarum</name>
    <name type="common">Tick</name>
    <dbReference type="NCBI Taxonomy" id="543639"/>
    <lineage>
        <taxon>Eukaryota</taxon>
        <taxon>Metazoa</taxon>
        <taxon>Ecdysozoa</taxon>
        <taxon>Arthropoda</taxon>
        <taxon>Chelicerata</taxon>
        <taxon>Arachnida</taxon>
        <taxon>Acari</taxon>
        <taxon>Parasitiformes</taxon>
        <taxon>Ixodida</taxon>
        <taxon>Ixodoidea</taxon>
        <taxon>Ixodidae</taxon>
        <taxon>Rhipicephalinae</taxon>
        <taxon>Dermacentor</taxon>
    </lineage>
</organism>
<dbReference type="EMBL" id="CM023479">
    <property type="protein sequence ID" value="KAH7974940.1"/>
    <property type="molecule type" value="Genomic_DNA"/>
</dbReference>
<accession>A0ACB8DRH2</accession>
<protein>
    <submittedName>
        <fullName evidence="1">Uncharacterized protein</fullName>
    </submittedName>
</protein>
<evidence type="ECO:0000313" key="2">
    <source>
        <dbReference type="Proteomes" id="UP000821865"/>
    </source>
</evidence>
<gene>
    <name evidence="1" type="ORF">HPB49_021841</name>
</gene>
<name>A0ACB8DRH2_DERSI</name>
<sequence length="173" mass="18129">MKRATVAHILLAATLTLRSLDEVTGAWFVSKGHDTGSNFICGNDELVRPQDMCNGVDNCGNNEDEEVCSPGLFVCPAGSFTCRNKMRCVPADWVCDGENDCRDAVDGVPSDEQDCATATEVTTAAASAATTSEPTTRTTTPPLSTVEAEPTSTTAPPGACNVDQGDSCLDYSP</sequence>